<dbReference type="Gene3D" id="3.30.1200.10">
    <property type="entry name" value="YggU-like"/>
    <property type="match status" value="1"/>
</dbReference>
<gene>
    <name evidence="3" type="ORF">JKL49_00335</name>
    <name evidence="4" type="ORF">JKL49_02250</name>
</gene>
<protein>
    <recommendedName>
        <fullName evidence="2">UPF0235 protein JKL49_00335</fullName>
    </recommendedName>
</protein>
<evidence type="ECO:0000256" key="2">
    <source>
        <dbReference type="HAMAP-Rule" id="MF_00634"/>
    </source>
</evidence>
<evidence type="ECO:0000313" key="5">
    <source>
        <dbReference type="Proteomes" id="UP000622580"/>
    </source>
</evidence>
<dbReference type="InterPro" id="IPR036591">
    <property type="entry name" value="YggU-like_sf"/>
</dbReference>
<comment type="similarity">
    <text evidence="1 2">Belongs to the UPF0235 family.</text>
</comment>
<dbReference type="Proteomes" id="UP000622580">
    <property type="component" value="Unassembled WGS sequence"/>
</dbReference>
<dbReference type="EMBL" id="JAGSGD010000001">
    <property type="protein sequence ID" value="MBR7617819.1"/>
    <property type="molecule type" value="Genomic_DNA"/>
</dbReference>
<sequence>MRLPVRVTPKGGRDGLDGWALDAEDRPYLKVRVSAVAAEGAANAALLAFLAKTLKRPKSALRIVSGESARVKMVEVEGATEADFDLAFGVRP</sequence>
<evidence type="ECO:0000313" key="3">
    <source>
        <dbReference type="EMBL" id="MBR7617819.1"/>
    </source>
</evidence>
<dbReference type="InterPro" id="IPR003746">
    <property type="entry name" value="DUF167"/>
</dbReference>
<keyword evidence="5" id="KW-1185">Reference proteome</keyword>
<dbReference type="RefSeq" id="WP_215337362.1">
    <property type="nucleotide sequence ID" value="NZ_JAGSGD010000001.1"/>
</dbReference>
<dbReference type="EMBL" id="CP068570">
    <property type="protein sequence ID" value="QQZ50467.1"/>
    <property type="molecule type" value="Genomic_DNA"/>
</dbReference>
<evidence type="ECO:0000256" key="1">
    <source>
        <dbReference type="ARBA" id="ARBA00010364"/>
    </source>
</evidence>
<name>A0A941CXS2_9CAUL</name>
<reference evidence="4" key="1">
    <citation type="submission" date="2021-01" db="EMBL/GenBank/DDBJ databases">
        <title>Genome sequence of Phenylobacterium sp. 20VBR1 isolated from a valley glaceir, Ny-Alesund, Svalbard.</title>
        <authorList>
            <person name="Thomas F.A."/>
            <person name="Krishnan K.P."/>
            <person name="Sinha R.K."/>
        </authorList>
    </citation>
    <scope>NUCLEOTIDE SEQUENCE</scope>
    <source>
        <strain evidence="4">20VBR1</strain>
    </source>
</reference>
<evidence type="ECO:0000313" key="4">
    <source>
        <dbReference type="EMBL" id="QQZ50467.1"/>
    </source>
</evidence>
<accession>A0A941CXS2</accession>
<dbReference type="NCBIfam" id="TIGR00251">
    <property type="entry name" value="DUF167 family protein"/>
    <property type="match status" value="1"/>
</dbReference>
<dbReference type="AlphaFoldDB" id="A0A941CXS2"/>
<dbReference type="SMART" id="SM01152">
    <property type="entry name" value="DUF167"/>
    <property type="match status" value="1"/>
</dbReference>
<dbReference type="Pfam" id="PF02594">
    <property type="entry name" value="DUF167"/>
    <property type="match status" value="1"/>
</dbReference>
<dbReference type="HAMAP" id="MF_00634">
    <property type="entry name" value="UPF0235"/>
    <property type="match status" value="1"/>
</dbReference>
<reference evidence="3" key="2">
    <citation type="submission" date="2021-04" db="EMBL/GenBank/DDBJ databases">
        <title>Draft genome assembly of strain Phenylobacterium sp. 20VBR1 using MiniION and Illumina platforms.</title>
        <authorList>
            <person name="Thomas F.A."/>
            <person name="Krishnan K.P."/>
            <person name="Sinha R.K."/>
        </authorList>
    </citation>
    <scope>NUCLEOTIDE SEQUENCE</scope>
    <source>
        <strain evidence="3">20VBR1</strain>
    </source>
</reference>
<proteinExistence type="inferred from homology"/>
<dbReference type="SUPFAM" id="SSF69786">
    <property type="entry name" value="YggU-like"/>
    <property type="match status" value="1"/>
</dbReference>
<organism evidence="3 5">
    <name type="scientific">Phenylobacterium glaciei</name>
    <dbReference type="NCBI Taxonomy" id="2803784"/>
    <lineage>
        <taxon>Bacteria</taxon>
        <taxon>Pseudomonadati</taxon>
        <taxon>Pseudomonadota</taxon>
        <taxon>Alphaproteobacteria</taxon>
        <taxon>Caulobacterales</taxon>
        <taxon>Caulobacteraceae</taxon>
        <taxon>Phenylobacterium</taxon>
    </lineage>
</organism>